<evidence type="ECO:0000259" key="6">
    <source>
        <dbReference type="PROSITE" id="PS51007"/>
    </source>
</evidence>
<feature type="transmembrane region" description="Helical" evidence="5">
    <location>
        <begin position="72"/>
        <end position="93"/>
    </location>
</feature>
<dbReference type="GO" id="GO:0020037">
    <property type="term" value="F:heme binding"/>
    <property type="evidence" value="ECO:0007669"/>
    <property type="project" value="InterPro"/>
</dbReference>
<dbReference type="Gene3D" id="1.10.760.10">
    <property type="entry name" value="Cytochrome c-like domain"/>
    <property type="match status" value="1"/>
</dbReference>
<accession>A0A6J6IV24</accession>
<proteinExistence type="predicted"/>
<keyword evidence="2" id="KW-0479">Metal-binding</keyword>
<dbReference type="Pfam" id="PF00034">
    <property type="entry name" value="Cytochrom_C"/>
    <property type="match status" value="1"/>
</dbReference>
<evidence type="ECO:0000256" key="1">
    <source>
        <dbReference type="ARBA" id="ARBA00022617"/>
    </source>
</evidence>
<feature type="region of interest" description="Disordered" evidence="4">
    <location>
        <begin position="1"/>
        <end position="31"/>
    </location>
</feature>
<dbReference type="GO" id="GO:0009055">
    <property type="term" value="F:electron transfer activity"/>
    <property type="evidence" value="ECO:0007669"/>
    <property type="project" value="InterPro"/>
</dbReference>
<keyword evidence="1" id="KW-0349">Heme</keyword>
<dbReference type="InterPro" id="IPR036909">
    <property type="entry name" value="Cyt_c-like_dom_sf"/>
</dbReference>
<evidence type="ECO:0000256" key="2">
    <source>
        <dbReference type="ARBA" id="ARBA00022723"/>
    </source>
</evidence>
<keyword evidence="5" id="KW-1133">Transmembrane helix</keyword>
<dbReference type="EMBL" id="CAEZVQ010000008">
    <property type="protein sequence ID" value="CAB4628274.1"/>
    <property type="molecule type" value="Genomic_DNA"/>
</dbReference>
<gene>
    <name evidence="7" type="ORF">UFOPK2086_00159</name>
</gene>
<protein>
    <submittedName>
        <fullName evidence="7">Unannotated protein</fullName>
    </submittedName>
</protein>
<organism evidence="7">
    <name type="scientific">freshwater metagenome</name>
    <dbReference type="NCBI Taxonomy" id="449393"/>
    <lineage>
        <taxon>unclassified sequences</taxon>
        <taxon>metagenomes</taxon>
        <taxon>ecological metagenomes</taxon>
    </lineage>
</organism>
<evidence type="ECO:0000313" key="7">
    <source>
        <dbReference type="EMBL" id="CAB4628274.1"/>
    </source>
</evidence>
<name>A0A6J6IV24_9ZZZZ</name>
<dbReference type="InterPro" id="IPR009056">
    <property type="entry name" value="Cyt_c-like_dom"/>
</dbReference>
<dbReference type="AlphaFoldDB" id="A0A6J6IV24"/>
<dbReference type="PROSITE" id="PS51007">
    <property type="entry name" value="CYTC"/>
    <property type="match status" value="1"/>
</dbReference>
<keyword evidence="5" id="KW-0472">Membrane</keyword>
<evidence type="ECO:0000256" key="3">
    <source>
        <dbReference type="ARBA" id="ARBA00023004"/>
    </source>
</evidence>
<evidence type="ECO:0000256" key="4">
    <source>
        <dbReference type="SAM" id="MobiDB-lite"/>
    </source>
</evidence>
<evidence type="ECO:0000256" key="5">
    <source>
        <dbReference type="SAM" id="Phobius"/>
    </source>
</evidence>
<dbReference type="GO" id="GO:0046872">
    <property type="term" value="F:metal ion binding"/>
    <property type="evidence" value="ECO:0007669"/>
    <property type="project" value="UniProtKB-KW"/>
</dbReference>
<reference evidence="7" key="1">
    <citation type="submission" date="2020-05" db="EMBL/GenBank/DDBJ databases">
        <authorList>
            <person name="Chiriac C."/>
            <person name="Salcher M."/>
            <person name="Ghai R."/>
            <person name="Kavagutti S V."/>
        </authorList>
    </citation>
    <scope>NUCLEOTIDE SEQUENCE</scope>
</reference>
<feature type="domain" description="Cytochrome c" evidence="6">
    <location>
        <begin position="101"/>
        <end position="210"/>
    </location>
</feature>
<keyword evidence="5" id="KW-0812">Transmembrane</keyword>
<dbReference type="SUPFAM" id="SSF46626">
    <property type="entry name" value="Cytochrome c"/>
    <property type="match status" value="1"/>
</dbReference>
<sequence>MTEIPEHLLNRSKARRAAASGESTGDASPAVAASATPAAAAPAKKNVAPAPKVAIPDPVYVTAAKNRRKIPFWAMSALALLPVWALIYFIAVIPSEKVVEGPTAIGTAVYSSCAGCHGANGAGGAGQVLYEGNAIKTFPHIEDMLNFVYAGSQKYVAAGLATYGDPNREGGPHKPLGYNGNPMPQQGEKAGGGLNEAQILAVVCHIRYDLAGADPKSEEWAAEYEAWCSPDSEIYKALESGGTSFDTIEKDFSMLDPKPIAVGTEPRLGTSRK</sequence>
<keyword evidence="3" id="KW-0408">Iron</keyword>